<reference evidence="2" key="1">
    <citation type="journal article" date="2022" name="Mol. Ecol. Resour.">
        <title>The genomes of chicory, endive, great burdock and yacon provide insights into Asteraceae palaeo-polyploidization history and plant inulin production.</title>
        <authorList>
            <person name="Fan W."/>
            <person name="Wang S."/>
            <person name="Wang H."/>
            <person name="Wang A."/>
            <person name="Jiang F."/>
            <person name="Liu H."/>
            <person name="Zhao H."/>
            <person name="Xu D."/>
            <person name="Zhang Y."/>
        </authorList>
    </citation>
    <scope>NUCLEOTIDE SEQUENCE [LARGE SCALE GENOMIC DNA]</scope>
    <source>
        <strain evidence="2">cv. Yunnan</strain>
    </source>
</reference>
<comment type="caution">
    <text evidence="1">The sequence shown here is derived from an EMBL/GenBank/DDBJ whole genome shotgun (WGS) entry which is preliminary data.</text>
</comment>
<reference evidence="1 2" key="2">
    <citation type="journal article" date="2022" name="Mol. Ecol. Resour.">
        <title>The genomes of chicory, endive, great burdock and yacon provide insights into Asteraceae paleo-polyploidization history and plant inulin production.</title>
        <authorList>
            <person name="Fan W."/>
            <person name="Wang S."/>
            <person name="Wang H."/>
            <person name="Wang A."/>
            <person name="Jiang F."/>
            <person name="Liu H."/>
            <person name="Zhao H."/>
            <person name="Xu D."/>
            <person name="Zhang Y."/>
        </authorList>
    </citation>
    <scope>NUCLEOTIDE SEQUENCE [LARGE SCALE GENOMIC DNA]</scope>
    <source>
        <strain evidence="2">cv. Yunnan</strain>
        <tissue evidence="1">Leaves</tissue>
    </source>
</reference>
<evidence type="ECO:0000313" key="2">
    <source>
        <dbReference type="Proteomes" id="UP001056120"/>
    </source>
</evidence>
<name>A0ACB9JHQ5_9ASTR</name>
<keyword evidence="2" id="KW-1185">Reference proteome</keyword>
<dbReference type="EMBL" id="CM042021">
    <property type="protein sequence ID" value="KAI3820014.1"/>
    <property type="molecule type" value="Genomic_DNA"/>
</dbReference>
<sequence>MIAKIEGFCDFDDDVCVASNMEGGKHLVLVASPFQGHMTPMLQLGSVLYSKGFSITIAHTKLNSPDHANHPEFLFLPLSDNFLAIDASANFTKFLELLNDNCRMQLQDRLTQKIQQANHQIVTIIHDNSMYFAEEVARNLNLPSIVLRSCSASYMPAFLALPKLHADGLLPVQDSMLQKLVQELYPLRYKDLPFNNTCTEISKEMLALSERIRTPSAIIWNTMDFLENSALTKLQQHYQIPIFAIGPLNETARCQSTSFLKEDTNCITWLDKQAPRSVIYVSLGSLATMDENELAETAWGLANSKQPFLWVVRPGSVKGSEWIEFLPYGFIEETRGRGLVLKWAPQKQVLAHTAVGGFWSHCGWNSTLESISQGVPMICQPFFGDQYVNSRYLSYVWRVGLELECLERRVIVTAIRRLLVDEEGEETRKQANNMKEKAKYCLCKGGSSFNSLNNLVEFILADCNWS</sequence>
<protein>
    <submittedName>
        <fullName evidence="1">Uncharacterized protein</fullName>
    </submittedName>
</protein>
<organism evidence="1 2">
    <name type="scientific">Smallanthus sonchifolius</name>
    <dbReference type="NCBI Taxonomy" id="185202"/>
    <lineage>
        <taxon>Eukaryota</taxon>
        <taxon>Viridiplantae</taxon>
        <taxon>Streptophyta</taxon>
        <taxon>Embryophyta</taxon>
        <taxon>Tracheophyta</taxon>
        <taxon>Spermatophyta</taxon>
        <taxon>Magnoliopsida</taxon>
        <taxon>eudicotyledons</taxon>
        <taxon>Gunneridae</taxon>
        <taxon>Pentapetalae</taxon>
        <taxon>asterids</taxon>
        <taxon>campanulids</taxon>
        <taxon>Asterales</taxon>
        <taxon>Asteraceae</taxon>
        <taxon>Asteroideae</taxon>
        <taxon>Heliantheae alliance</taxon>
        <taxon>Millerieae</taxon>
        <taxon>Smallanthus</taxon>
    </lineage>
</organism>
<proteinExistence type="predicted"/>
<gene>
    <name evidence="1" type="ORF">L1987_13870</name>
</gene>
<evidence type="ECO:0000313" key="1">
    <source>
        <dbReference type="EMBL" id="KAI3820014.1"/>
    </source>
</evidence>
<accession>A0ACB9JHQ5</accession>
<dbReference type="Proteomes" id="UP001056120">
    <property type="component" value="Linkage Group LG04"/>
</dbReference>